<dbReference type="GO" id="GO:0003824">
    <property type="term" value="F:catalytic activity"/>
    <property type="evidence" value="ECO:0007669"/>
    <property type="project" value="UniProtKB-ARBA"/>
</dbReference>
<keyword evidence="3" id="KW-1185">Reference proteome</keyword>
<dbReference type="Proteomes" id="UP001060336">
    <property type="component" value="Chromosome"/>
</dbReference>
<dbReference type="Gene3D" id="1.10.12.10">
    <property type="entry name" value="Lyase 2-enoyl-coa Hydratase, Chain A, domain 2"/>
    <property type="match status" value="1"/>
</dbReference>
<dbReference type="InterPro" id="IPR029045">
    <property type="entry name" value="ClpP/crotonase-like_dom_sf"/>
</dbReference>
<dbReference type="KEGG" id="naci:NUH88_20495"/>
<dbReference type="PANTHER" id="PTHR42964:SF1">
    <property type="entry name" value="POLYKETIDE BIOSYNTHESIS ENOYL-COA HYDRATASE PKSH-RELATED"/>
    <property type="match status" value="1"/>
</dbReference>
<evidence type="ECO:0000313" key="3">
    <source>
        <dbReference type="Proteomes" id="UP001060336"/>
    </source>
</evidence>
<dbReference type="RefSeq" id="WP_257768604.1">
    <property type="nucleotide sequence ID" value="NZ_CP102480.1"/>
</dbReference>
<dbReference type="EMBL" id="CP102480">
    <property type="protein sequence ID" value="UUX49762.1"/>
    <property type="molecule type" value="Genomic_DNA"/>
</dbReference>
<dbReference type="AlphaFoldDB" id="A0A9J7ASB9"/>
<sequence length="265" mass="27831">MSEPVVLLTKDARGVATVTINRPEVNNAYNGEVVQGLLDAFAACGSDDKVRVVVLRGNGKHFQAGADLRWLNEIGALSPEENVAVSRRTASAVCGLNDFPKPTVALVHGGCFGGGVGIVAACDVVIASEDALFAITEARWGVMAGIIVPHLNAAMGPRNVRRYALTCERFGAAKAAEMGLVHEVCATGGLDAAAGPVIDQLLLSAPVAISETKQVILDHANISLSDEYFEELVAQHAAKRQSDEAAEGLNSFAEKRNPAWYPADA</sequence>
<dbReference type="Gene3D" id="3.90.226.10">
    <property type="entry name" value="2-enoyl-CoA Hydratase, Chain A, domain 1"/>
    <property type="match status" value="1"/>
</dbReference>
<reference evidence="2" key="1">
    <citation type="submission" date="2022-08" db="EMBL/GenBank/DDBJ databases">
        <title>Nisaea acidiphila sp. nov., isolated from a marine algal debris and emended description of the genus Nisaea Urios et al. 2008.</title>
        <authorList>
            <person name="Kwon K."/>
        </authorList>
    </citation>
    <scope>NUCLEOTIDE SEQUENCE</scope>
    <source>
        <strain evidence="2">MEBiC11861</strain>
    </source>
</reference>
<dbReference type="CDD" id="cd06558">
    <property type="entry name" value="crotonase-like"/>
    <property type="match status" value="1"/>
</dbReference>
<dbReference type="InterPro" id="IPR014748">
    <property type="entry name" value="Enoyl-CoA_hydra_C"/>
</dbReference>
<name>A0A9J7ASB9_9PROT</name>
<dbReference type="InterPro" id="IPR051683">
    <property type="entry name" value="Enoyl-CoA_Hydratase/Isomerase"/>
</dbReference>
<accession>A0A9J7ASB9</accession>
<dbReference type="InterPro" id="IPR001753">
    <property type="entry name" value="Enoyl-CoA_hydra/iso"/>
</dbReference>
<organism evidence="2 3">
    <name type="scientific">Nisaea acidiphila</name>
    <dbReference type="NCBI Taxonomy" id="1862145"/>
    <lineage>
        <taxon>Bacteria</taxon>
        <taxon>Pseudomonadati</taxon>
        <taxon>Pseudomonadota</taxon>
        <taxon>Alphaproteobacteria</taxon>
        <taxon>Rhodospirillales</taxon>
        <taxon>Thalassobaculaceae</taxon>
        <taxon>Nisaea</taxon>
    </lineage>
</organism>
<evidence type="ECO:0000256" key="1">
    <source>
        <dbReference type="ARBA" id="ARBA00005254"/>
    </source>
</evidence>
<comment type="similarity">
    <text evidence="1">Belongs to the enoyl-CoA hydratase/isomerase family.</text>
</comment>
<dbReference type="PANTHER" id="PTHR42964">
    <property type="entry name" value="ENOYL-COA HYDRATASE"/>
    <property type="match status" value="1"/>
</dbReference>
<dbReference type="GO" id="GO:0008300">
    <property type="term" value="P:isoprenoid catabolic process"/>
    <property type="evidence" value="ECO:0007669"/>
    <property type="project" value="TreeGrafter"/>
</dbReference>
<dbReference type="Pfam" id="PF00378">
    <property type="entry name" value="ECH_1"/>
    <property type="match status" value="1"/>
</dbReference>
<gene>
    <name evidence="2" type="ORF">NUH88_20495</name>
</gene>
<proteinExistence type="inferred from homology"/>
<dbReference type="SUPFAM" id="SSF52096">
    <property type="entry name" value="ClpP/crotonase"/>
    <property type="match status" value="1"/>
</dbReference>
<evidence type="ECO:0000313" key="2">
    <source>
        <dbReference type="EMBL" id="UUX49762.1"/>
    </source>
</evidence>
<protein>
    <submittedName>
        <fullName evidence="2">Enoyl-CoA hydratase-related protein</fullName>
    </submittedName>
</protein>